<dbReference type="PANTHER" id="PTHR47025:SF9">
    <property type="entry name" value="PROTEIN, PUTATIVE-RELATED"/>
    <property type="match status" value="1"/>
</dbReference>
<dbReference type="GO" id="GO:0003682">
    <property type="term" value="F:chromatin binding"/>
    <property type="evidence" value="ECO:0007669"/>
    <property type="project" value="TreeGrafter"/>
</dbReference>
<organism evidence="4 5">
    <name type="scientific">Solanum commersonii</name>
    <name type="common">Commerson's wild potato</name>
    <name type="synonym">Commerson's nightshade</name>
    <dbReference type="NCBI Taxonomy" id="4109"/>
    <lineage>
        <taxon>Eukaryota</taxon>
        <taxon>Viridiplantae</taxon>
        <taxon>Streptophyta</taxon>
        <taxon>Embryophyta</taxon>
        <taxon>Tracheophyta</taxon>
        <taxon>Spermatophyta</taxon>
        <taxon>Magnoliopsida</taxon>
        <taxon>eudicotyledons</taxon>
        <taxon>Gunneridae</taxon>
        <taxon>Pentapetalae</taxon>
        <taxon>asterids</taxon>
        <taxon>lamiids</taxon>
        <taxon>Solanales</taxon>
        <taxon>Solanaceae</taxon>
        <taxon>Solanoideae</taxon>
        <taxon>Solaneae</taxon>
        <taxon>Solanum</taxon>
    </lineage>
</organism>
<gene>
    <name evidence="4" type="ORF">H5410_021904</name>
</gene>
<proteinExistence type="predicted"/>
<evidence type="ECO:0000313" key="4">
    <source>
        <dbReference type="EMBL" id="KAG5610623.1"/>
    </source>
</evidence>
<dbReference type="Proteomes" id="UP000824120">
    <property type="component" value="Chromosome 4"/>
</dbReference>
<dbReference type="GO" id="GO:0045944">
    <property type="term" value="P:positive regulation of transcription by RNA polymerase II"/>
    <property type="evidence" value="ECO:0007669"/>
    <property type="project" value="TreeGrafter"/>
</dbReference>
<keyword evidence="2" id="KW-0539">Nucleus</keyword>
<dbReference type="OrthoDB" id="1863332at2759"/>
<dbReference type="PANTHER" id="PTHR47025">
    <property type="entry name" value="AUTOIMMUNE REGULATOR"/>
    <property type="match status" value="1"/>
</dbReference>
<sequence>MIFWSSENNSPEILNDVDALADEEKGRGTYVEIEKKRAMDASERELFSNKKQVMQYVSEKPISTDACANISNINSINATSLEQGIGKVISMGENSRKGKNPVTHDKDIGVDSKNKVQNTFPTNVKSLLSGGLLDGVPMMYISMSSEKKILLSATEFERHAGCKSHHANNYIYFDNGRTIHVVVQNLKKTPREMLFEVIQKIVGSPIDPRNFQTFN</sequence>
<feature type="non-terminal residue" evidence="4">
    <location>
        <position position="1"/>
    </location>
</feature>
<evidence type="ECO:0000256" key="1">
    <source>
        <dbReference type="ARBA" id="ARBA00004123"/>
    </source>
</evidence>
<dbReference type="AlphaFoldDB" id="A0A9J5ZFA2"/>
<dbReference type="GO" id="GO:0005634">
    <property type="term" value="C:nucleus"/>
    <property type="evidence" value="ECO:0007669"/>
    <property type="project" value="UniProtKB-SubCell"/>
</dbReference>
<reference evidence="4 5" key="1">
    <citation type="submission" date="2020-09" db="EMBL/GenBank/DDBJ databases">
        <title>De no assembly of potato wild relative species, Solanum commersonii.</title>
        <authorList>
            <person name="Cho K."/>
        </authorList>
    </citation>
    <scope>NUCLEOTIDE SEQUENCE [LARGE SCALE GENOMIC DNA]</scope>
    <source>
        <strain evidence="4">LZ3.2</strain>
        <tissue evidence="4">Leaf</tissue>
    </source>
</reference>
<keyword evidence="5" id="KW-1185">Reference proteome</keyword>
<accession>A0A9J5ZFA2</accession>
<dbReference type="GO" id="GO:0000977">
    <property type="term" value="F:RNA polymerase II transcription regulatory region sequence-specific DNA binding"/>
    <property type="evidence" value="ECO:0007669"/>
    <property type="project" value="TreeGrafter"/>
</dbReference>
<comment type="subcellular location">
    <subcellularLocation>
        <location evidence="1">Nucleus</location>
    </subcellularLocation>
</comment>
<feature type="domain" description="Tify" evidence="3">
    <location>
        <begin position="151"/>
        <end position="184"/>
    </location>
</feature>
<evidence type="ECO:0000256" key="2">
    <source>
        <dbReference type="ARBA" id="ARBA00023242"/>
    </source>
</evidence>
<evidence type="ECO:0000313" key="5">
    <source>
        <dbReference type="Proteomes" id="UP000824120"/>
    </source>
</evidence>
<dbReference type="Pfam" id="PF16135">
    <property type="entry name" value="TDBD"/>
    <property type="match status" value="1"/>
</dbReference>
<evidence type="ECO:0000259" key="3">
    <source>
        <dbReference type="Pfam" id="PF16135"/>
    </source>
</evidence>
<protein>
    <recommendedName>
        <fullName evidence="3">Tify domain-containing protein</fullName>
    </recommendedName>
</protein>
<name>A0A9J5ZFA2_SOLCO</name>
<dbReference type="GO" id="GO:0042393">
    <property type="term" value="F:histone binding"/>
    <property type="evidence" value="ECO:0007669"/>
    <property type="project" value="TreeGrafter"/>
</dbReference>
<dbReference type="EMBL" id="JACXVP010000004">
    <property type="protein sequence ID" value="KAG5610623.1"/>
    <property type="molecule type" value="Genomic_DNA"/>
</dbReference>
<comment type="caution">
    <text evidence="4">The sequence shown here is derived from an EMBL/GenBank/DDBJ whole genome shotgun (WGS) entry which is preliminary data.</text>
</comment>
<dbReference type="InterPro" id="IPR032308">
    <property type="entry name" value="TDBD"/>
</dbReference>